<dbReference type="Pfam" id="PF09861">
    <property type="entry name" value="Lar_N"/>
    <property type="match status" value="1"/>
</dbReference>
<dbReference type="InterPro" id="IPR047926">
    <property type="entry name" value="Ni_dep_LarA"/>
</dbReference>
<organism evidence="3 4">
    <name type="scientific">Clostridium saccharobutylicum</name>
    <dbReference type="NCBI Taxonomy" id="169679"/>
    <lineage>
        <taxon>Bacteria</taxon>
        <taxon>Bacillati</taxon>
        <taxon>Bacillota</taxon>
        <taxon>Clostridia</taxon>
        <taxon>Eubacteriales</taxon>
        <taxon>Clostridiaceae</taxon>
        <taxon>Clostridium</taxon>
    </lineage>
</organism>
<evidence type="ECO:0000259" key="1">
    <source>
        <dbReference type="Pfam" id="PF09861"/>
    </source>
</evidence>
<dbReference type="STRING" id="169679.CSACC_25150"/>
<protein>
    <submittedName>
        <fullName evidence="3">Uncharacterized protein</fullName>
    </submittedName>
</protein>
<dbReference type="GO" id="GO:0050043">
    <property type="term" value="F:lactate racemase activity"/>
    <property type="evidence" value="ECO:0007669"/>
    <property type="project" value="InterPro"/>
</dbReference>
<dbReference type="PANTHER" id="PTHR33171">
    <property type="entry name" value="LAR_N DOMAIN-CONTAINING PROTEIN"/>
    <property type="match status" value="1"/>
</dbReference>
<accession>A0A1S8MP07</accession>
<dbReference type="Gene3D" id="3.40.50.11440">
    <property type="match status" value="1"/>
</dbReference>
<dbReference type="NCBIfam" id="NF033504">
    <property type="entry name" value="Ni_dep_LarA"/>
    <property type="match status" value="1"/>
</dbReference>
<dbReference type="EMBL" id="LZYZ01000011">
    <property type="protein sequence ID" value="OOM05914.1"/>
    <property type="molecule type" value="Genomic_DNA"/>
</dbReference>
<dbReference type="RefSeq" id="WP_077867444.1">
    <property type="nucleotide sequence ID" value="NZ_LZYZ01000011.1"/>
</dbReference>
<name>A0A1S8MP07_CLOSA</name>
<feature type="domain" description="Lactate racemase C-terminal" evidence="2">
    <location>
        <begin position="273"/>
        <end position="423"/>
    </location>
</feature>
<evidence type="ECO:0000313" key="3">
    <source>
        <dbReference type="EMBL" id="OOM05914.1"/>
    </source>
</evidence>
<dbReference type="PANTHER" id="PTHR33171:SF17">
    <property type="entry name" value="LARA-LIKE N-TERMINAL DOMAIN-CONTAINING PROTEIN"/>
    <property type="match status" value="1"/>
</dbReference>
<dbReference type="InterPro" id="IPR043166">
    <property type="entry name" value="LarA-like_C"/>
</dbReference>
<reference evidence="3 4" key="1">
    <citation type="submission" date="2016-05" db="EMBL/GenBank/DDBJ databases">
        <title>Microbial solvent formation.</title>
        <authorList>
            <person name="Poehlein A."/>
            <person name="Montoya Solano J.D."/>
            <person name="Flitsch S."/>
            <person name="Krabben P."/>
            <person name="Duerre P."/>
            <person name="Daniel R."/>
        </authorList>
    </citation>
    <scope>NUCLEOTIDE SEQUENCE [LARGE SCALE GENOMIC DNA]</scope>
    <source>
        <strain evidence="3 4">L1-8</strain>
    </source>
</reference>
<comment type="caution">
    <text evidence="3">The sequence shown here is derived from an EMBL/GenBank/DDBJ whole genome shotgun (WGS) entry which is preliminary data.</text>
</comment>
<evidence type="ECO:0000259" key="2">
    <source>
        <dbReference type="Pfam" id="PF21113"/>
    </source>
</evidence>
<dbReference type="InterPro" id="IPR048520">
    <property type="entry name" value="LarA_C"/>
</dbReference>
<proteinExistence type="predicted"/>
<dbReference type="AlphaFoldDB" id="A0A1S8MP07"/>
<dbReference type="Gene3D" id="3.90.226.30">
    <property type="match status" value="1"/>
</dbReference>
<dbReference type="Pfam" id="PF21113">
    <property type="entry name" value="LarA_C"/>
    <property type="match status" value="1"/>
</dbReference>
<dbReference type="Proteomes" id="UP000191154">
    <property type="component" value="Unassembled WGS sequence"/>
</dbReference>
<feature type="domain" description="LarA-like N-terminal" evidence="1">
    <location>
        <begin position="8"/>
        <end position="213"/>
    </location>
</feature>
<dbReference type="InterPro" id="IPR018657">
    <property type="entry name" value="LarA-like_N"/>
</dbReference>
<gene>
    <name evidence="3" type="ORF">CLOSAC_44930</name>
</gene>
<sequence>MAKIKIPYNKKMLEVDIPDKNLAAVLQSGSDSYTTKLTQEEIVEQALDNPIGSKSLEELVKGKNNMVIITSDHTRPVPSKITLPILLRRIRKVNPEIDIKILIATGFHRPTTRDEMIDKFGENIVNNEQIINHLSQNKDDLALIGTLPSGGELWINKLAVEAELVISEGFIEPHFFAGFSGGRKSILPGIAAAGTIMWNHNSEFINSNNARTGKLLKNPIHEDMLFAAQKAGLAFIMNVVIDKDKKIIHAVSGDSKLAHEEGCKFVSNLSSIKSVKGDIVISSNGGYPLDQNIYQSVKGMTAAEACCKDGSVIIMVSACNDGHGGESFYKNMAEAKSPQDVLDKVLKVSKNETKPDQWEFQILARILSKNKVIMVTDMCDTKIIKDMHMDHAYTIEEALNKAYKLKGNDAKVVVIPDGVSVVVSE</sequence>
<dbReference type="InterPro" id="IPR048068">
    <property type="entry name" value="LarA-like"/>
</dbReference>
<evidence type="ECO:0000313" key="4">
    <source>
        <dbReference type="Proteomes" id="UP000191154"/>
    </source>
</evidence>